<dbReference type="CDD" id="cd06261">
    <property type="entry name" value="TM_PBP2"/>
    <property type="match status" value="1"/>
</dbReference>
<evidence type="ECO:0000256" key="3">
    <source>
        <dbReference type="ARBA" id="ARBA00022475"/>
    </source>
</evidence>
<keyword evidence="2 7" id="KW-0813">Transport</keyword>
<dbReference type="InterPro" id="IPR000515">
    <property type="entry name" value="MetI-like"/>
</dbReference>
<dbReference type="SUPFAM" id="SSF161098">
    <property type="entry name" value="MetI-like"/>
    <property type="match status" value="1"/>
</dbReference>
<dbReference type="Pfam" id="PF00528">
    <property type="entry name" value="BPD_transp_1"/>
    <property type="match status" value="1"/>
</dbReference>
<evidence type="ECO:0000256" key="1">
    <source>
        <dbReference type="ARBA" id="ARBA00004651"/>
    </source>
</evidence>
<dbReference type="RefSeq" id="WP_201364680.1">
    <property type="nucleotide sequence ID" value="NZ_BNJJ01000015.1"/>
</dbReference>
<dbReference type="Proteomes" id="UP000635565">
    <property type="component" value="Unassembled WGS sequence"/>
</dbReference>
<evidence type="ECO:0000313" key="9">
    <source>
        <dbReference type="EMBL" id="GHO87098.1"/>
    </source>
</evidence>
<evidence type="ECO:0000256" key="6">
    <source>
        <dbReference type="ARBA" id="ARBA00023136"/>
    </source>
</evidence>
<keyword evidence="10" id="KW-1185">Reference proteome</keyword>
<feature type="transmembrane region" description="Helical" evidence="7">
    <location>
        <begin position="27"/>
        <end position="51"/>
    </location>
</feature>
<feature type="transmembrane region" description="Helical" evidence="7">
    <location>
        <begin position="231"/>
        <end position="255"/>
    </location>
</feature>
<comment type="caution">
    <text evidence="9">The sequence shown here is derived from an EMBL/GenBank/DDBJ whole genome shotgun (WGS) entry which is preliminary data.</text>
</comment>
<name>A0ABQ3VNC7_9CHLR</name>
<feature type="transmembrane region" description="Helical" evidence="7">
    <location>
        <begin position="92"/>
        <end position="119"/>
    </location>
</feature>
<comment type="similarity">
    <text evidence="7">Belongs to the binding-protein-dependent transport system permease family.</text>
</comment>
<evidence type="ECO:0000313" key="10">
    <source>
        <dbReference type="Proteomes" id="UP000635565"/>
    </source>
</evidence>
<comment type="subcellular location">
    <subcellularLocation>
        <location evidence="1 7">Cell membrane</location>
        <topology evidence="1 7">Multi-pass membrane protein</topology>
    </subcellularLocation>
</comment>
<evidence type="ECO:0000256" key="5">
    <source>
        <dbReference type="ARBA" id="ARBA00022989"/>
    </source>
</evidence>
<keyword evidence="5 7" id="KW-1133">Transmembrane helix</keyword>
<dbReference type="Gene3D" id="1.10.3720.10">
    <property type="entry name" value="MetI-like"/>
    <property type="match status" value="1"/>
</dbReference>
<keyword evidence="4 7" id="KW-0812">Transmembrane</keyword>
<protein>
    <submittedName>
        <fullName evidence="9">Sugar ABC transporter permease</fullName>
    </submittedName>
</protein>
<dbReference type="InterPro" id="IPR035906">
    <property type="entry name" value="MetI-like_sf"/>
</dbReference>
<proteinExistence type="inferred from homology"/>
<reference evidence="9 10" key="1">
    <citation type="journal article" date="2021" name="Int. J. Syst. Evol. Microbiol.">
        <title>Reticulibacter mediterranei gen. nov., sp. nov., within the new family Reticulibacteraceae fam. nov., and Ktedonospora formicarum gen. nov., sp. nov., Ktedonobacter robiniae sp. nov., Dictyobacter formicarum sp. nov. and Dictyobacter arantiisoli sp. nov., belonging to the class Ktedonobacteria.</title>
        <authorList>
            <person name="Yabe S."/>
            <person name="Zheng Y."/>
            <person name="Wang C.M."/>
            <person name="Sakai Y."/>
            <person name="Abe K."/>
            <person name="Yokota A."/>
            <person name="Donadio S."/>
            <person name="Cavaletti L."/>
            <person name="Monciardini P."/>
        </authorList>
    </citation>
    <scope>NUCLEOTIDE SEQUENCE [LARGE SCALE GENOMIC DNA]</scope>
    <source>
        <strain evidence="9 10">SOSP1-9</strain>
    </source>
</reference>
<dbReference type="PANTHER" id="PTHR43744">
    <property type="entry name" value="ABC TRANSPORTER PERMEASE PROTEIN MG189-RELATED-RELATED"/>
    <property type="match status" value="1"/>
</dbReference>
<dbReference type="EMBL" id="BNJJ01000015">
    <property type="protein sequence ID" value="GHO87098.1"/>
    <property type="molecule type" value="Genomic_DNA"/>
</dbReference>
<keyword evidence="3" id="KW-1003">Cell membrane</keyword>
<gene>
    <name evidence="9" type="ORF">KSZ_51040</name>
</gene>
<feature type="transmembrane region" description="Helical" evidence="7">
    <location>
        <begin position="165"/>
        <end position="183"/>
    </location>
</feature>
<feature type="transmembrane region" description="Helical" evidence="7">
    <location>
        <begin position="63"/>
        <end position="85"/>
    </location>
</feature>
<dbReference type="PANTHER" id="PTHR43744:SF8">
    <property type="entry name" value="SN-GLYCEROL-3-PHOSPHATE TRANSPORT SYSTEM PERMEASE PROTEIN UGPE"/>
    <property type="match status" value="1"/>
</dbReference>
<keyword evidence="6 7" id="KW-0472">Membrane</keyword>
<evidence type="ECO:0000256" key="7">
    <source>
        <dbReference type="RuleBase" id="RU363032"/>
    </source>
</evidence>
<evidence type="ECO:0000256" key="2">
    <source>
        <dbReference type="ARBA" id="ARBA00022448"/>
    </source>
</evidence>
<organism evidence="9 10">
    <name type="scientific">Dictyobacter formicarum</name>
    <dbReference type="NCBI Taxonomy" id="2778368"/>
    <lineage>
        <taxon>Bacteria</taxon>
        <taxon>Bacillati</taxon>
        <taxon>Chloroflexota</taxon>
        <taxon>Ktedonobacteria</taxon>
        <taxon>Ktedonobacterales</taxon>
        <taxon>Dictyobacteraceae</taxon>
        <taxon>Dictyobacter</taxon>
    </lineage>
</organism>
<accession>A0ABQ3VNC7</accession>
<feature type="transmembrane region" description="Helical" evidence="7">
    <location>
        <begin position="125"/>
        <end position="144"/>
    </location>
</feature>
<feature type="domain" description="ABC transmembrane type-1" evidence="8">
    <location>
        <begin position="93"/>
        <end position="282"/>
    </location>
</feature>
<feature type="transmembrane region" description="Helical" evidence="7">
    <location>
        <begin position="261"/>
        <end position="282"/>
    </location>
</feature>
<dbReference type="PROSITE" id="PS50928">
    <property type="entry name" value="ABC_TM1"/>
    <property type="match status" value="1"/>
</dbReference>
<evidence type="ECO:0000259" key="8">
    <source>
        <dbReference type="PROSITE" id="PS50928"/>
    </source>
</evidence>
<feature type="transmembrane region" description="Helical" evidence="7">
    <location>
        <begin position="203"/>
        <end position="224"/>
    </location>
</feature>
<sequence>MAHTKLSMSETRMKFIGMSFSLRNGRFYLGALCINLVFLVLIGLTVFPFLYMIFSAFKPNTEIFGVPLTFWPAHPTLANIAALLTQFPFARWFLNTAIVAFVGTFLSVALSSLAGFAFAKYDFRFKNVLFFVMLATLLIPYQVLLLPQFQIIRALHWFNTYQGLIIPRAVGAFGIFLMRQYTVNVPSELLDAARVDGSSEFGIWWRVVLPLVRPGLAVLGILAFTGFWNDFIWPMVVTTDTSMFVINLGISSLVGTYDAQYGILLSGAALGALPIIIMFLFFQRQFLTGLTQGALK</sequence>
<evidence type="ECO:0000256" key="4">
    <source>
        <dbReference type="ARBA" id="ARBA00022692"/>
    </source>
</evidence>